<proteinExistence type="predicted"/>
<dbReference type="Proteomes" id="UP001597318">
    <property type="component" value="Unassembled WGS sequence"/>
</dbReference>
<comment type="caution">
    <text evidence="2">The sequence shown here is derived from an EMBL/GenBank/DDBJ whole genome shotgun (WGS) entry which is preliminary data.</text>
</comment>
<dbReference type="EMBL" id="JBHUIK010000001">
    <property type="protein sequence ID" value="MFD2212382.1"/>
    <property type="molecule type" value="Genomic_DNA"/>
</dbReference>
<accession>A0ABW5BQX9</accession>
<keyword evidence="3" id="KW-1185">Reference proteome</keyword>
<sequence length="42" mass="4667">MSNIGWSFPENNGGEERGLNNASIETFSGRKIESLAREIIQN</sequence>
<name>A0ABW5BQX9_9BACI</name>
<protein>
    <submittedName>
        <fullName evidence="2">Uncharacterized protein</fullName>
    </submittedName>
</protein>
<evidence type="ECO:0000313" key="2">
    <source>
        <dbReference type="EMBL" id="MFD2212382.1"/>
    </source>
</evidence>
<reference evidence="3" key="1">
    <citation type="journal article" date="2019" name="Int. J. Syst. Evol. Microbiol.">
        <title>The Global Catalogue of Microorganisms (GCM) 10K type strain sequencing project: providing services to taxonomists for standard genome sequencing and annotation.</title>
        <authorList>
            <consortium name="The Broad Institute Genomics Platform"/>
            <consortium name="The Broad Institute Genome Sequencing Center for Infectious Disease"/>
            <person name="Wu L."/>
            <person name="Ma J."/>
        </authorList>
    </citation>
    <scope>NUCLEOTIDE SEQUENCE [LARGE SCALE GENOMIC DNA]</scope>
    <source>
        <strain evidence="3">CGMCC 1.15474</strain>
    </source>
</reference>
<gene>
    <name evidence="2" type="ORF">ACFSKK_01495</name>
</gene>
<organism evidence="2 3">
    <name type="scientific">Metabacillus endolithicus</name>
    <dbReference type="NCBI Taxonomy" id="1535204"/>
    <lineage>
        <taxon>Bacteria</taxon>
        <taxon>Bacillati</taxon>
        <taxon>Bacillota</taxon>
        <taxon>Bacilli</taxon>
        <taxon>Bacillales</taxon>
        <taxon>Bacillaceae</taxon>
        <taxon>Metabacillus</taxon>
    </lineage>
</organism>
<evidence type="ECO:0000256" key="1">
    <source>
        <dbReference type="SAM" id="MobiDB-lite"/>
    </source>
</evidence>
<feature type="region of interest" description="Disordered" evidence="1">
    <location>
        <begin position="1"/>
        <end position="22"/>
    </location>
</feature>
<evidence type="ECO:0000313" key="3">
    <source>
        <dbReference type="Proteomes" id="UP001597318"/>
    </source>
</evidence>
<dbReference type="RefSeq" id="WP_281730429.1">
    <property type="nucleotide sequence ID" value="NZ_CP095550.1"/>
</dbReference>